<dbReference type="Proteomes" id="UP000738359">
    <property type="component" value="Unassembled WGS sequence"/>
</dbReference>
<evidence type="ECO:0000256" key="1">
    <source>
        <dbReference type="SAM" id="MobiDB-lite"/>
    </source>
</evidence>
<evidence type="ECO:0000313" key="3">
    <source>
        <dbReference type="EMBL" id="KAF9967906.1"/>
    </source>
</evidence>
<dbReference type="OrthoDB" id="2306594at2759"/>
<gene>
    <name evidence="3" type="ORF">BGZ70_007771</name>
</gene>
<proteinExistence type="predicted"/>
<feature type="region of interest" description="Disordered" evidence="1">
    <location>
        <begin position="196"/>
        <end position="250"/>
    </location>
</feature>
<sequence length="250" mass="28964">MQARLRTVITKTWRRRKDFLGLWGYFEDEPTYSAATQFSSFVEVNSSDVTRFRVYVPVTTFENSQVLIQTFQSAFSSWGGAFGVAWGFFYFLFGTPRMDPFGFFALYILGSSTKRILAERYFAEKKDGSLQSTKKNDNSAYGHPGSKQSALSQQDDLEAQQKKEQKYRDLEARIVSLEAVLDDFYLDLSPFRKEKEDDSQRAPSWYRRTFSSKAKDEKDGAFVQIEDRGPKTSYESESYRMGQMQRDRSA</sequence>
<feature type="compositionally biased region" description="Basic and acidic residues" evidence="1">
    <location>
        <begin position="213"/>
        <end position="230"/>
    </location>
</feature>
<comment type="caution">
    <text evidence="3">The sequence shown here is derived from an EMBL/GenBank/DDBJ whole genome shotgun (WGS) entry which is preliminary data.</text>
</comment>
<keyword evidence="4" id="KW-1185">Reference proteome</keyword>
<dbReference type="EMBL" id="JAAAHY010000051">
    <property type="protein sequence ID" value="KAF9967906.1"/>
    <property type="molecule type" value="Genomic_DNA"/>
</dbReference>
<organism evidence="3 4">
    <name type="scientific">Mortierella alpina</name>
    <name type="common">Oleaginous fungus</name>
    <name type="synonym">Mortierella renispora</name>
    <dbReference type="NCBI Taxonomy" id="64518"/>
    <lineage>
        <taxon>Eukaryota</taxon>
        <taxon>Fungi</taxon>
        <taxon>Fungi incertae sedis</taxon>
        <taxon>Mucoromycota</taxon>
        <taxon>Mortierellomycotina</taxon>
        <taxon>Mortierellomycetes</taxon>
        <taxon>Mortierellales</taxon>
        <taxon>Mortierellaceae</taxon>
        <taxon>Mortierella</taxon>
    </lineage>
</organism>
<evidence type="ECO:0000256" key="2">
    <source>
        <dbReference type="SAM" id="Phobius"/>
    </source>
</evidence>
<keyword evidence="2" id="KW-1133">Transmembrane helix</keyword>
<keyword evidence="2" id="KW-0812">Transmembrane</keyword>
<feature type="region of interest" description="Disordered" evidence="1">
    <location>
        <begin position="129"/>
        <end position="163"/>
    </location>
</feature>
<evidence type="ECO:0000313" key="4">
    <source>
        <dbReference type="Proteomes" id="UP000738359"/>
    </source>
</evidence>
<protein>
    <submittedName>
        <fullName evidence="3">Uncharacterized protein</fullName>
    </submittedName>
</protein>
<accession>A0A9P6JDJ7</accession>
<feature type="transmembrane region" description="Helical" evidence="2">
    <location>
        <begin position="75"/>
        <end position="94"/>
    </location>
</feature>
<dbReference type="AlphaFoldDB" id="A0A9P6JDJ7"/>
<name>A0A9P6JDJ7_MORAP</name>
<keyword evidence="2" id="KW-0472">Membrane</keyword>
<reference evidence="3" key="1">
    <citation type="journal article" date="2020" name="Fungal Divers.">
        <title>Resolving the Mortierellaceae phylogeny through synthesis of multi-gene phylogenetics and phylogenomics.</title>
        <authorList>
            <person name="Vandepol N."/>
            <person name="Liber J."/>
            <person name="Desiro A."/>
            <person name="Na H."/>
            <person name="Kennedy M."/>
            <person name="Barry K."/>
            <person name="Grigoriev I.V."/>
            <person name="Miller A.N."/>
            <person name="O'Donnell K."/>
            <person name="Stajich J.E."/>
            <person name="Bonito G."/>
        </authorList>
    </citation>
    <scope>NUCLEOTIDE SEQUENCE</scope>
    <source>
        <strain evidence="3">CK1249</strain>
    </source>
</reference>